<dbReference type="EMBL" id="CP017248">
    <property type="protein sequence ID" value="AOR35609.1"/>
    <property type="molecule type" value="Genomic_DNA"/>
</dbReference>
<proteinExistence type="predicted"/>
<reference evidence="2" key="1">
    <citation type="submission" date="2016-09" db="EMBL/GenBank/DDBJ databases">
        <title>Streptomyces puniciscabiei strain:TW1S1 Genome sequencing and assembly.</title>
        <authorList>
            <person name="Kim M.-K."/>
            <person name="Kim S.B."/>
        </authorList>
    </citation>
    <scope>NUCLEOTIDE SEQUENCE [LARGE SCALE GENOMIC DNA]</scope>
    <source>
        <strain evidence="2">TW1S1</strain>
    </source>
</reference>
<dbReference type="Proteomes" id="UP000094960">
    <property type="component" value="Chromosome"/>
</dbReference>
<accession>A0A1D7YJT9</accession>
<evidence type="ECO:0008006" key="3">
    <source>
        <dbReference type="Google" id="ProtNLM"/>
    </source>
</evidence>
<dbReference type="KEGG" id="spun:BFF78_35105"/>
<dbReference type="RefSeq" id="WP_069782132.1">
    <property type="nucleotide sequence ID" value="NZ_CP017248.1"/>
</dbReference>
<protein>
    <recommendedName>
        <fullName evidence="3">Double-GTPase 2 domain-containing protein</fullName>
    </recommendedName>
</protein>
<dbReference type="AlphaFoldDB" id="A0A1D7YJT9"/>
<dbReference type="InterPro" id="IPR027417">
    <property type="entry name" value="P-loop_NTPase"/>
</dbReference>
<organism evidence="1 2">
    <name type="scientific">Streptomyces fodineus</name>
    <dbReference type="NCBI Taxonomy" id="1904616"/>
    <lineage>
        <taxon>Bacteria</taxon>
        <taxon>Bacillati</taxon>
        <taxon>Actinomycetota</taxon>
        <taxon>Actinomycetes</taxon>
        <taxon>Kitasatosporales</taxon>
        <taxon>Streptomycetaceae</taxon>
        <taxon>Streptomyces</taxon>
    </lineage>
</organism>
<dbReference type="SUPFAM" id="SSF52540">
    <property type="entry name" value="P-loop containing nucleoside triphosphate hydrolases"/>
    <property type="match status" value="1"/>
</dbReference>
<evidence type="ECO:0000313" key="1">
    <source>
        <dbReference type="EMBL" id="AOR35609.1"/>
    </source>
</evidence>
<keyword evidence="2" id="KW-1185">Reference proteome</keyword>
<sequence length="329" mass="37024">MTSEKYTIPITMLGPTGVGKTSVLAAMYRKFAHTTGTTDLDLTPQGTTPDRIRKAGDQLARLSRQVIITERVRPTGVNDIQQFDFGVGRKNKTPRFTLRFTDYSGELLLETGGALLQRVSDQLDVSPVIILAIDAPALMYADGAYHEELNLPEQMYEIVKQIMQRDDRHRLLLLVPLKSERYLETPEGTRALIDRIHDGYKSLLAHLSHPEVQPRVGIVVVPVQTTGTIRFSSVQDTPEGPAFRYVSRALNAPFNPVDAEQPLRFGLRFAINVYRRERRGPFRKMFDWLKRTDPALVKALDAFSSVPPASPGIQVLQSHPHLTNDDRSR</sequence>
<gene>
    <name evidence="1" type="ORF">BFF78_35105</name>
</gene>
<evidence type="ECO:0000313" key="2">
    <source>
        <dbReference type="Proteomes" id="UP000094960"/>
    </source>
</evidence>
<name>A0A1D7YJT9_9ACTN</name>